<feature type="region of interest" description="Disordered" evidence="1">
    <location>
        <begin position="619"/>
        <end position="679"/>
    </location>
</feature>
<feature type="region of interest" description="Disordered" evidence="1">
    <location>
        <begin position="275"/>
        <end position="296"/>
    </location>
</feature>
<comment type="caution">
    <text evidence="2">The sequence shown here is derived from an EMBL/GenBank/DDBJ whole genome shotgun (WGS) entry which is preliminary data.</text>
</comment>
<feature type="region of interest" description="Disordered" evidence="1">
    <location>
        <begin position="367"/>
        <end position="412"/>
    </location>
</feature>
<dbReference type="EMBL" id="PUHQ01000053">
    <property type="protein sequence ID" value="KAG0659497.1"/>
    <property type="molecule type" value="Genomic_DNA"/>
</dbReference>
<feature type="region of interest" description="Disordered" evidence="1">
    <location>
        <begin position="469"/>
        <end position="555"/>
    </location>
</feature>
<gene>
    <name evidence="2" type="ORF">C6P46_005134</name>
</gene>
<dbReference type="AlphaFoldDB" id="A0A9P6W0T9"/>
<feature type="compositionally biased region" description="Low complexity" evidence="1">
    <location>
        <begin position="578"/>
        <end position="605"/>
    </location>
</feature>
<feature type="region of interest" description="Disordered" evidence="1">
    <location>
        <begin position="1"/>
        <end position="33"/>
    </location>
</feature>
<keyword evidence="3" id="KW-1185">Reference proteome</keyword>
<proteinExistence type="predicted"/>
<feature type="compositionally biased region" description="Polar residues" evidence="1">
    <location>
        <begin position="401"/>
        <end position="412"/>
    </location>
</feature>
<feature type="compositionally biased region" description="Acidic residues" evidence="1">
    <location>
        <begin position="637"/>
        <end position="668"/>
    </location>
</feature>
<feature type="compositionally biased region" description="Low complexity" evidence="1">
    <location>
        <begin position="503"/>
        <end position="520"/>
    </location>
</feature>
<feature type="region of interest" description="Disordered" evidence="1">
    <location>
        <begin position="574"/>
        <end position="605"/>
    </location>
</feature>
<feature type="compositionally biased region" description="Polar residues" evidence="1">
    <location>
        <begin position="539"/>
        <end position="551"/>
    </location>
</feature>
<protein>
    <submittedName>
        <fullName evidence="2">Uncharacterized protein</fullName>
    </submittedName>
</protein>
<accession>A0A9P6W0T9</accession>
<evidence type="ECO:0000313" key="2">
    <source>
        <dbReference type="EMBL" id="KAG0659497.1"/>
    </source>
</evidence>
<dbReference type="Proteomes" id="UP000777482">
    <property type="component" value="Unassembled WGS sequence"/>
</dbReference>
<reference evidence="2 3" key="1">
    <citation type="submission" date="2020-11" db="EMBL/GenBank/DDBJ databases">
        <title>Kefir isolates.</title>
        <authorList>
            <person name="Marcisauskas S."/>
            <person name="Kim Y."/>
            <person name="Blasche S."/>
        </authorList>
    </citation>
    <scope>NUCLEOTIDE SEQUENCE [LARGE SCALE GENOMIC DNA]</scope>
    <source>
        <strain evidence="2 3">KR</strain>
    </source>
</reference>
<feature type="compositionally biased region" description="Basic and acidic residues" evidence="1">
    <location>
        <begin position="374"/>
        <end position="383"/>
    </location>
</feature>
<dbReference type="OrthoDB" id="2529917at2759"/>
<evidence type="ECO:0000256" key="1">
    <source>
        <dbReference type="SAM" id="MobiDB-lite"/>
    </source>
</evidence>
<sequence>MGLPRQEDEPGAERSLSRCGPIESDHEEEEELEERLPLASSLARLAPSHPLIATLLIDPLLVRVARLERALLNSPPAQTLLRLGLATERVVVAVVAALGALAVVRWRAQWRAMVYTLALGDVVRRTVALLAELSPAAAAKKGAQQRRRPEDGVHASEPESDEEAQHLLSFWLLVALLSFAESFRTRPRHPLAETFAANSRGSNSLSARAAKFLHALRHSYLQFIRRYILPTLLRTRWAAQRFVTTYPSFDPAPVLAKLPALPNNYYLRLPFRSANPSRPRASFPQPRAHPSDRPPRGPGPIPLAWSWFVSSSAVLNGTNTNTGAEIRWSLFKLVLLLLGQRTDALGARNVLWTWGLEPLVAVSAKLRSSSHSGRNSEEREQKGSGDGAQLGKEQRRRRRVLNQSLREPTSLASTEAVVEDYARSSVDESSLEYDSRDLYGYTLANAPPVSPYAWTPRLARVNPPPLPHPAVTVPLRGGADESAAATGQSSSISTPRRPRSRNSHSPTPSRSQARQTTSSTVPTNSFQLLQSPPPASHSALRSSPASITTTNGGAGGTPVGVTYRFASAHHPLLLGPRSATGSAASSSSIATTSHQNSHSHSQPQPLTASALALVGRAGSVRTNGRPSSFVAAAAAAAEEEDDDGEDPEADEDDDDDEGLMTPGEEEAEEGQRKWAGIAA</sequence>
<feature type="compositionally biased region" description="Basic and acidic residues" evidence="1">
    <location>
        <begin position="1"/>
        <end position="16"/>
    </location>
</feature>
<evidence type="ECO:0000313" key="3">
    <source>
        <dbReference type="Proteomes" id="UP000777482"/>
    </source>
</evidence>
<organism evidence="2 3">
    <name type="scientific">Rhodotorula mucilaginosa</name>
    <name type="common">Yeast</name>
    <name type="synonym">Rhodotorula rubra</name>
    <dbReference type="NCBI Taxonomy" id="5537"/>
    <lineage>
        <taxon>Eukaryota</taxon>
        <taxon>Fungi</taxon>
        <taxon>Dikarya</taxon>
        <taxon>Basidiomycota</taxon>
        <taxon>Pucciniomycotina</taxon>
        <taxon>Microbotryomycetes</taxon>
        <taxon>Sporidiobolales</taxon>
        <taxon>Sporidiobolaceae</taxon>
        <taxon>Rhodotorula</taxon>
    </lineage>
</organism>
<name>A0A9P6W0T9_RHOMI</name>
<feature type="compositionally biased region" description="Polar residues" evidence="1">
    <location>
        <begin position="521"/>
        <end position="530"/>
    </location>
</feature>